<evidence type="ECO:0000256" key="3">
    <source>
        <dbReference type="ARBA" id="ARBA00023163"/>
    </source>
</evidence>
<keyword evidence="2" id="KW-0238">DNA-binding</keyword>
<sequence length="213" mass="23217">MEDSVVADTSPVTASIASSAEELNAAVALHVRALRTGRGWSLDELSGRSGVSKGMLVQIEGARTNPSIGTLSRVADAFGVTVARLLEPAVDRTVHVSEYEEAPVLWRGGRGGTARLLRGLQDTELWDWRLAPHETHSPDDHRPGTREVISVLAGTLVVTVGGEEHTVYAGQTIDLIADRTHTYANPTDVPARFMMLVTMPPREHDRRLIRQRT</sequence>
<comment type="caution">
    <text evidence="5">The sequence shown here is derived from an EMBL/GenBank/DDBJ whole genome shotgun (WGS) entry which is preliminary data.</text>
</comment>
<keyword evidence="3" id="KW-0804">Transcription</keyword>
<dbReference type="SUPFAM" id="SSF51182">
    <property type="entry name" value="RmlC-like cupins"/>
    <property type="match status" value="1"/>
</dbReference>
<dbReference type="InterPro" id="IPR013096">
    <property type="entry name" value="Cupin_2"/>
</dbReference>
<gene>
    <name evidence="5" type="ORF">ACFOZ4_21240</name>
</gene>
<dbReference type="Pfam" id="PF07883">
    <property type="entry name" value="Cupin_2"/>
    <property type="match status" value="1"/>
</dbReference>
<dbReference type="CDD" id="cd00093">
    <property type="entry name" value="HTH_XRE"/>
    <property type="match status" value="1"/>
</dbReference>
<proteinExistence type="predicted"/>
<protein>
    <submittedName>
        <fullName evidence="5">Helix-turn-helix domain-containing protein</fullName>
    </submittedName>
</protein>
<keyword evidence="1" id="KW-0805">Transcription regulation</keyword>
<dbReference type="Pfam" id="PF01381">
    <property type="entry name" value="HTH_3"/>
    <property type="match status" value="1"/>
</dbReference>
<organism evidence="5 6">
    <name type="scientific">Hamadaea flava</name>
    <dbReference type="NCBI Taxonomy" id="1742688"/>
    <lineage>
        <taxon>Bacteria</taxon>
        <taxon>Bacillati</taxon>
        <taxon>Actinomycetota</taxon>
        <taxon>Actinomycetes</taxon>
        <taxon>Micromonosporales</taxon>
        <taxon>Micromonosporaceae</taxon>
        <taxon>Hamadaea</taxon>
    </lineage>
</organism>
<reference evidence="6" key="1">
    <citation type="journal article" date="2019" name="Int. J. Syst. Evol. Microbiol.">
        <title>The Global Catalogue of Microorganisms (GCM) 10K type strain sequencing project: providing services to taxonomists for standard genome sequencing and annotation.</title>
        <authorList>
            <consortium name="The Broad Institute Genomics Platform"/>
            <consortium name="The Broad Institute Genome Sequencing Center for Infectious Disease"/>
            <person name="Wu L."/>
            <person name="Ma J."/>
        </authorList>
    </citation>
    <scope>NUCLEOTIDE SEQUENCE [LARGE SCALE GENOMIC DNA]</scope>
    <source>
        <strain evidence="6">CGMCC 4.7289</strain>
    </source>
</reference>
<dbReference type="InterPro" id="IPR011051">
    <property type="entry name" value="RmlC_Cupin_sf"/>
</dbReference>
<feature type="domain" description="HTH cro/C1-type" evidence="4">
    <location>
        <begin position="31"/>
        <end position="85"/>
    </location>
</feature>
<dbReference type="RefSeq" id="WP_253761046.1">
    <property type="nucleotide sequence ID" value="NZ_JAMZDZ010000001.1"/>
</dbReference>
<accession>A0ABV8LS18</accession>
<keyword evidence="6" id="KW-1185">Reference proteome</keyword>
<evidence type="ECO:0000313" key="6">
    <source>
        <dbReference type="Proteomes" id="UP001595816"/>
    </source>
</evidence>
<evidence type="ECO:0000256" key="1">
    <source>
        <dbReference type="ARBA" id="ARBA00023015"/>
    </source>
</evidence>
<evidence type="ECO:0000259" key="4">
    <source>
        <dbReference type="PROSITE" id="PS50943"/>
    </source>
</evidence>
<dbReference type="SMART" id="SM00530">
    <property type="entry name" value="HTH_XRE"/>
    <property type="match status" value="1"/>
</dbReference>
<evidence type="ECO:0000313" key="5">
    <source>
        <dbReference type="EMBL" id="MFC4133143.1"/>
    </source>
</evidence>
<name>A0ABV8LS18_9ACTN</name>
<dbReference type="InterPro" id="IPR001387">
    <property type="entry name" value="Cro/C1-type_HTH"/>
</dbReference>
<dbReference type="EMBL" id="JBHSAY010000010">
    <property type="protein sequence ID" value="MFC4133143.1"/>
    <property type="molecule type" value="Genomic_DNA"/>
</dbReference>
<dbReference type="PANTHER" id="PTHR46797">
    <property type="entry name" value="HTH-TYPE TRANSCRIPTIONAL REGULATOR"/>
    <property type="match status" value="1"/>
</dbReference>
<dbReference type="Gene3D" id="2.60.120.10">
    <property type="entry name" value="Jelly Rolls"/>
    <property type="match status" value="1"/>
</dbReference>
<dbReference type="InterPro" id="IPR010982">
    <property type="entry name" value="Lambda_DNA-bd_dom_sf"/>
</dbReference>
<dbReference type="Gene3D" id="1.10.260.40">
    <property type="entry name" value="lambda repressor-like DNA-binding domains"/>
    <property type="match status" value="1"/>
</dbReference>
<dbReference type="Proteomes" id="UP001595816">
    <property type="component" value="Unassembled WGS sequence"/>
</dbReference>
<dbReference type="PANTHER" id="PTHR46797:SF23">
    <property type="entry name" value="HTH-TYPE TRANSCRIPTIONAL REGULATOR SUTR"/>
    <property type="match status" value="1"/>
</dbReference>
<evidence type="ECO:0000256" key="2">
    <source>
        <dbReference type="ARBA" id="ARBA00023125"/>
    </source>
</evidence>
<dbReference type="InterPro" id="IPR014710">
    <property type="entry name" value="RmlC-like_jellyroll"/>
</dbReference>
<dbReference type="PROSITE" id="PS50943">
    <property type="entry name" value="HTH_CROC1"/>
    <property type="match status" value="1"/>
</dbReference>
<dbReference type="InterPro" id="IPR050807">
    <property type="entry name" value="TransReg_Diox_bact_type"/>
</dbReference>
<dbReference type="CDD" id="cd02209">
    <property type="entry name" value="cupin_XRE_C"/>
    <property type="match status" value="1"/>
</dbReference>